<sequence length="248" mass="28004">MKSLIWALLGIASISNSVSAQGKIDIYTEHFPPYQYQGNGGEIDGHATMMVRALMVRTNFDYQIYMLPWHRAKQQFEASPSALIYSIARTAKRERHYHWLMPLCDLKVGFYKRVDNEQWHTQFSLDSIKNYVVGVGVAQPSLQYLESHGFKKSRLVTLSSLNQAGGLLEKGRIDFLFGAQSFVEQMSEAMGTQGKWKLVLEVPELTARLYLAAHVDAPSKMLTRLASAATEINQLNTASACHSKMHFQ</sequence>
<keyword evidence="3" id="KW-1185">Reference proteome</keyword>
<name>A0A849V7J1_9GAMM</name>
<gene>
    <name evidence="2" type="ORF">HG263_01885</name>
</gene>
<proteinExistence type="predicted"/>
<evidence type="ECO:0000313" key="2">
    <source>
        <dbReference type="EMBL" id="NOU49302.1"/>
    </source>
</evidence>
<reference evidence="2 3" key="1">
    <citation type="submission" date="2020-04" db="EMBL/GenBank/DDBJ databases">
        <title>Pseudoalteromonas caenipelagi sp. nov., isolated from a tidal flat.</title>
        <authorList>
            <person name="Park S."/>
            <person name="Yoon J.-H."/>
        </authorList>
    </citation>
    <scope>NUCLEOTIDE SEQUENCE [LARGE SCALE GENOMIC DNA]</scope>
    <source>
        <strain evidence="2 3">JBTF-M23</strain>
    </source>
</reference>
<dbReference type="Proteomes" id="UP000586305">
    <property type="component" value="Unassembled WGS sequence"/>
</dbReference>
<dbReference type="PANTHER" id="PTHR38834:SF3">
    <property type="entry name" value="SOLUTE-BINDING PROTEIN FAMILY 3_N-TERMINAL DOMAIN-CONTAINING PROTEIN"/>
    <property type="match status" value="1"/>
</dbReference>
<dbReference type="AlphaFoldDB" id="A0A849V7J1"/>
<dbReference type="PANTHER" id="PTHR38834">
    <property type="entry name" value="PERIPLASMIC SUBSTRATE BINDING PROTEIN FAMILY 3"/>
    <property type="match status" value="1"/>
</dbReference>
<protein>
    <submittedName>
        <fullName evidence="2">Transporter substrate-binding domain-containing protein</fullName>
    </submittedName>
</protein>
<evidence type="ECO:0000256" key="1">
    <source>
        <dbReference type="SAM" id="SignalP"/>
    </source>
</evidence>
<dbReference type="Gene3D" id="3.40.190.10">
    <property type="entry name" value="Periplasmic binding protein-like II"/>
    <property type="match status" value="2"/>
</dbReference>
<accession>A0A849V7J1</accession>
<dbReference type="SUPFAM" id="SSF53850">
    <property type="entry name" value="Periplasmic binding protein-like II"/>
    <property type="match status" value="1"/>
</dbReference>
<feature type="signal peptide" evidence="1">
    <location>
        <begin position="1"/>
        <end position="20"/>
    </location>
</feature>
<feature type="chain" id="PRO_5032951409" evidence="1">
    <location>
        <begin position="21"/>
        <end position="248"/>
    </location>
</feature>
<comment type="caution">
    <text evidence="2">The sequence shown here is derived from an EMBL/GenBank/DDBJ whole genome shotgun (WGS) entry which is preliminary data.</text>
</comment>
<evidence type="ECO:0000313" key="3">
    <source>
        <dbReference type="Proteomes" id="UP000586305"/>
    </source>
</evidence>
<dbReference type="RefSeq" id="WP_171624390.1">
    <property type="nucleotide sequence ID" value="NZ_JABBPG010000001.1"/>
</dbReference>
<keyword evidence="1" id="KW-0732">Signal</keyword>
<organism evidence="2 3">
    <name type="scientific">Pseudoalteromonas caenipelagi</name>
    <dbReference type="NCBI Taxonomy" id="2726988"/>
    <lineage>
        <taxon>Bacteria</taxon>
        <taxon>Pseudomonadati</taxon>
        <taxon>Pseudomonadota</taxon>
        <taxon>Gammaproteobacteria</taxon>
        <taxon>Alteromonadales</taxon>
        <taxon>Pseudoalteromonadaceae</taxon>
        <taxon>Pseudoalteromonas</taxon>
    </lineage>
</organism>
<dbReference type="EMBL" id="JABBPG010000001">
    <property type="protein sequence ID" value="NOU49302.1"/>
    <property type="molecule type" value="Genomic_DNA"/>
</dbReference>